<evidence type="ECO:0000313" key="1">
    <source>
        <dbReference type="EMBL" id="KKR04818.1"/>
    </source>
</evidence>
<dbReference type="EMBL" id="LBWG01000003">
    <property type="protein sequence ID" value="KKR04818.1"/>
    <property type="molecule type" value="Genomic_DNA"/>
</dbReference>
<accession>A0A0G0MNW7</accession>
<reference evidence="1 2" key="1">
    <citation type="journal article" date="2015" name="Nature">
        <title>rRNA introns, odd ribosomes, and small enigmatic genomes across a large radiation of phyla.</title>
        <authorList>
            <person name="Brown C.T."/>
            <person name="Hug L.A."/>
            <person name="Thomas B.C."/>
            <person name="Sharon I."/>
            <person name="Castelle C.J."/>
            <person name="Singh A."/>
            <person name="Wilkins M.J."/>
            <person name="Williams K.H."/>
            <person name="Banfield J.F."/>
        </authorList>
    </citation>
    <scope>NUCLEOTIDE SEQUENCE [LARGE SCALE GENOMIC DNA]</scope>
</reference>
<organism evidence="1 2">
    <name type="scientific">Candidatus Uhrbacteria bacterium GW2011_GWF2_39_13</name>
    <dbReference type="NCBI Taxonomy" id="1618995"/>
    <lineage>
        <taxon>Bacteria</taxon>
        <taxon>Candidatus Uhriibacteriota</taxon>
    </lineage>
</organism>
<dbReference type="AlphaFoldDB" id="A0A0G0MNW7"/>
<dbReference type="Proteomes" id="UP000033935">
    <property type="component" value="Unassembled WGS sequence"/>
</dbReference>
<proteinExistence type="predicted"/>
<comment type="caution">
    <text evidence="1">The sequence shown here is derived from an EMBL/GenBank/DDBJ whole genome shotgun (WGS) entry which is preliminary data.</text>
</comment>
<protein>
    <submittedName>
        <fullName evidence="1">Uncharacterized protein</fullName>
    </submittedName>
</protein>
<gene>
    <name evidence="1" type="ORF">UT30_C0003G0007</name>
</gene>
<name>A0A0G0MNW7_9BACT</name>
<sequence>MGMLSQTYGSFLIAINDPKLSFSMSTSTLRHHFNTFCYLPRQRDQRITKGLRLLRIHTSRRQIRRTFRELLSYINIFSYA</sequence>
<evidence type="ECO:0000313" key="2">
    <source>
        <dbReference type="Proteomes" id="UP000033935"/>
    </source>
</evidence>